<dbReference type="Pfam" id="PF04775">
    <property type="entry name" value="Bile_Hydr_Trans"/>
    <property type="match status" value="1"/>
</dbReference>
<protein>
    <submittedName>
        <fullName evidence="5">Palmitoyl-CoA hydrolase</fullName>
    </submittedName>
</protein>
<name>A0A1U9JZG5_9BURK</name>
<dbReference type="PIRSF" id="PIRSF016521">
    <property type="entry name" value="Acyl-CoA_hydro"/>
    <property type="match status" value="1"/>
</dbReference>
<dbReference type="OrthoDB" id="8922993at2"/>
<dbReference type="EMBL" id="CP019697">
    <property type="protein sequence ID" value="AQS51193.1"/>
    <property type="molecule type" value="Genomic_DNA"/>
</dbReference>
<feature type="domain" description="BAAT/Acyl-CoA thioester hydrolase C-terminal" evidence="4">
    <location>
        <begin position="199"/>
        <end position="425"/>
    </location>
</feature>
<dbReference type="Gene3D" id="3.40.50.1820">
    <property type="entry name" value="alpha/beta hydrolase"/>
    <property type="match status" value="1"/>
</dbReference>
<proteinExistence type="inferred from homology"/>
<feature type="domain" description="Acyl-CoA thioester hydrolase/bile acid-CoA amino acid N-acetyltransferase" evidence="3">
    <location>
        <begin position="16"/>
        <end position="136"/>
    </location>
</feature>
<dbReference type="SUPFAM" id="SSF53474">
    <property type="entry name" value="alpha/beta-Hydrolases"/>
    <property type="match status" value="1"/>
</dbReference>
<dbReference type="InterPro" id="IPR029058">
    <property type="entry name" value="AB_hydrolase_fold"/>
</dbReference>
<gene>
    <name evidence="5" type="ORF">PAEH1_05695</name>
</gene>
<dbReference type="Proteomes" id="UP000189369">
    <property type="component" value="Chromosome"/>
</dbReference>
<dbReference type="InterPro" id="IPR042490">
    <property type="entry name" value="Thio_Ohase/BAAT_N"/>
</dbReference>
<feature type="active site" description="Charge relay system" evidence="2">
    <location>
        <position position="227"/>
    </location>
</feature>
<dbReference type="PANTHER" id="PTHR10824:SF4">
    <property type="entry name" value="ACYL-COENZYME A THIOESTERASE 1-LIKE"/>
    <property type="match status" value="1"/>
</dbReference>
<dbReference type="Pfam" id="PF08840">
    <property type="entry name" value="BAAT_C"/>
    <property type="match status" value="1"/>
</dbReference>
<dbReference type="GO" id="GO:0006637">
    <property type="term" value="P:acyl-CoA metabolic process"/>
    <property type="evidence" value="ECO:0007669"/>
    <property type="project" value="InterPro"/>
</dbReference>
<sequence>MTHPQLTIEPIDDLIDVPRQIRVSGLASGQQVQLRTRTYRGQQQLWQSQAVFQADANGTIDLSTQAPLSGSYEGVDPMGLIWSQRPEQEGEREVFGAQVTDPICTEVEVVGDTVQLAGQLVQRLAAPGVQRVEIRENGLVGTVFIPATAGPHPAVMILNGSGGGINEPRAALYASHGYLAFALAYFKAPGLSDYISNTPLEYFKKGLDWLRQTYAPLNDFVAINGQSRGGELVLLLASIYPKDVSAVVAYVPGAVVHSGQNAADPAIGREGPAWLLNGEPLTHVWANNKTATWAPYDEGPAPHRHEKAILTALQDPEAVERARIPVERIQAPIILLSGTDDGAWPSSLYSQMVVERLTQYGYTHEVQWVDTPDAGHSIVFPYIPTTQLIYTHPVSKRVSTSGGRPDANALSDATSWSAIKAFLSRAQRGKKQ</sequence>
<dbReference type="Gene3D" id="2.60.40.2240">
    <property type="entry name" value="Acyl-CoA thioester hydrolase/BAAT N-terminal domain"/>
    <property type="match status" value="1"/>
</dbReference>
<evidence type="ECO:0000256" key="2">
    <source>
        <dbReference type="PIRSR" id="PIRSR016521-1"/>
    </source>
</evidence>
<dbReference type="InterPro" id="IPR006862">
    <property type="entry name" value="Thio_Ohase/aa_AcTrfase"/>
</dbReference>
<dbReference type="AlphaFoldDB" id="A0A1U9JZG5"/>
<accession>A0A1U9JZG5</accession>
<organism evidence="5 6">
    <name type="scientific">Paenalcaligenes hominis</name>
    <dbReference type="NCBI Taxonomy" id="643674"/>
    <lineage>
        <taxon>Bacteria</taxon>
        <taxon>Pseudomonadati</taxon>
        <taxon>Pseudomonadota</taxon>
        <taxon>Betaproteobacteria</taxon>
        <taxon>Burkholderiales</taxon>
        <taxon>Alcaligenaceae</taxon>
        <taxon>Paenalcaligenes</taxon>
    </lineage>
</organism>
<dbReference type="KEGG" id="phn:PAEH1_05695"/>
<keyword evidence="5" id="KW-0378">Hydrolase</keyword>
<dbReference type="GO" id="GO:0047617">
    <property type="term" value="F:fatty acyl-CoA hydrolase activity"/>
    <property type="evidence" value="ECO:0007669"/>
    <property type="project" value="TreeGrafter"/>
</dbReference>
<dbReference type="GO" id="GO:0006631">
    <property type="term" value="P:fatty acid metabolic process"/>
    <property type="evidence" value="ECO:0007669"/>
    <property type="project" value="TreeGrafter"/>
</dbReference>
<evidence type="ECO:0000259" key="3">
    <source>
        <dbReference type="Pfam" id="PF04775"/>
    </source>
</evidence>
<dbReference type="STRING" id="643674.PAEH1_05695"/>
<evidence type="ECO:0000313" key="5">
    <source>
        <dbReference type="EMBL" id="AQS51193.1"/>
    </source>
</evidence>
<evidence type="ECO:0000259" key="4">
    <source>
        <dbReference type="Pfam" id="PF08840"/>
    </source>
</evidence>
<feature type="active site" description="Charge relay system" evidence="2">
    <location>
        <position position="341"/>
    </location>
</feature>
<feature type="active site" description="Charge relay system" evidence="2">
    <location>
        <position position="376"/>
    </location>
</feature>
<reference evidence="5 6" key="1">
    <citation type="submission" date="2017-01" db="EMBL/GenBank/DDBJ databases">
        <title>Complete Genome Sequence of Paenalcaligenes hominis, Isolated from a paraplegic Patient with neurogenic bladder.</title>
        <authorList>
            <person name="Mukhopadhyay R."/>
            <person name="Joaquin J."/>
            <person name="Hogue R."/>
            <person name="Kilaru A."/>
            <person name="Jospin G."/>
            <person name="Mars K."/>
            <person name="Eisen J.A."/>
            <person name="Chaturvedi V."/>
        </authorList>
    </citation>
    <scope>NUCLEOTIDE SEQUENCE [LARGE SCALE GENOMIC DNA]</scope>
    <source>
        <strain evidence="5 6">15S00501</strain>
    </source>
</reference>
<dbReference type="InterPro" id="IPR016662">
    <property type="entry name" value="Acyl-CoA_thioEstase_long-chain"/>
</dbReference>
<dbReference type="PANTHER" id="PTHR10824">
    <property type="entry name" value="ACYL-COENZYME A THIOESTERASE-RELATED"/>
    <property type="match status" value="1"/>
</dbReference>
<comment type="similarity">
    <text evidence="1">Belongs to the C/M/P thioester hydrolase family.</text>
</comment>
<dbReference type="InterPro" id="IPR014940">
    <property type="entry name" value="BAAT_C"/>
</dbReference>
<evidence type="ECO:0000256" key="1">
    <source>
        <dbReference type="ARBA" id="ARBA00006538"/>
    </source>
</evidence>
<evidence type="ECO:0000313" key="6">
    <source>
        <dbReference type="Proteomes" id="UP000189369"/>
    </source>
</evidence>